<protein>
    <submittedName>
        <fullName evidence="2">Uncharacterized protein</fullName>
    </submittedName>
</protein>
<dbReference type="PATRIC" id="fig|1502723.3.peg.5752"/>
<organism evidence="2 3">
    <name type="scientific">Frankia torreyi</name>
    <dbReference type="NCBI Taxonomy" id="1856"/>
    <lineage>
        <taxon>Bacteria</taxon>
        <taxon>Bacillati</taxon>
        <taxon>Actinomycetota</taxon>
        <taxon>Actinomycetes</taxon>
        <taxon>Frankiales</taxon>
        <taxon>Frankiaceae</taxon>
        <taxon>Frankia</taxon>
    </lineage>
</organism>
<evidence type="ECO:0000256" key="1">
    <source>
        <dbReference type="SAM" id="MobiDB-lite"/>
    </source>
</evidence>
<reference evidence="2 3" key="2">
    <citation type="journal article" date="2016" name="Genome Announc.">
        <title>Permanent Draft Genome Sequences for Two Variants of Frankia sp. Strain CpI1, the First Frankia Strain Isolated from Root Nodules of Comptonia peregrina.</title>
        <authorList>
            <person name="Oshone R."/>
            <person name="Hurst S.G.IV."/>
            <person name="Abebe-Akele F."/>
            <person name="Simpson S."/>
            <person name="Morris K."/>
            <person name="Thomas W.K."/>
            <person name="Tisa L.S."/>
        </authorList>
    </citation>
    <scope>NUCLEOTIDE SEQUENCE [LARGE SCALE GENOMIC DNA]</scope>
    <source>
        <strain evidence="3">CpI1-S</strain>
    </source>
</reference>
<dbReference type="Proteomes" id="UP000032545">
    <property type="component" value="Unassembled WGS sequence"/>
</dbReference>
<name>A0A0D8BAH6_9ACTN</name>
<reference evidence="3" key="1">
    <citation type="submission" date="2015-02" db="EMBL/GenBank/DDBJ databases">
        <title>Draft Genome of Frankia sp. CpI1-S.</title>
        <authorList>
            <person name="Oshone R.T."/>
            <person name="Ngom M."/>
            <person name="Ghodhbane-Gtari F."/>
            <person name="Gtari M."/>
            <person name="Morris K."/>
            <person name="Thomas K."/>
            <person name="Sen A."/>
            <person name="Tisa L.S."/>
        </authorList>
    </citation>
    <scope>NUCLEOTIDE SEQUENCE [LARGE SCALE GENOMIC DNA]</scope>
    <source>
        <strain evidence="3">CpI1-S</strain>
    </source>
</reference>
<sequence>MSTDLDAPRASWRGPRSPAHWTCPRCRNTAVADREHPGALIIEHRPGCRTPSGVEDVHSTATGETSR</sequence>
<evidence type="ECO:0000313" key="2">
    <source>
        <dbReference type="EMBL" id="KJE20367.1"/>
    </source>
</evidence>
<dbReference type="AlphaFoldDB" id="A0A0D8BAH6"/>
<gene>
    <name evidence="2" type="ORF">FF36_05341</name>
</gene>
<feature type="region of interest" description="Disordered" evidence="1">
    <location>
        <begin position="1"/>
        <end position="20"/>
    </location>
</feature>
<feature type="region of interest" description="Disordered" evidence="1">
    <location>
        <begin position="43"/>
        <end position="67"/>
    </location>
</feature>
<keyword evidence="3" id="KW-1185">Reference proteome</keyword>
<proteinExistence type="predicted"/>
<dbReference type="EMBL" id="JYFN01000062">
    <property type="protein sequence ID" value="KJE20367.1"/>
    <property type="molecule type" value="Genomic_DNA"/>
</dbReference>
<comment type="caution">
    <text evidence="2">The sequence shown here is derived from an EMBL/GenBank/DDBJ whole genome shotgun (WGS) entry which is preliminary data.</text>
</comment>
<dbReference type="RefSeq" id="WP_044887823.1">
    <property type="nucleotide sequence ID" value="NZ_JYFN01000062.1"/>
</dbReference>
<accession>A0A0D8BAH6</accession>
<evidence type="ECO:0000313" key="3">
    <source>
        <dbReference type="Proteomes" id="UP000032545"/>
    </source>
</evidence>